<dbReference type="InterPro" id="IPR036508">
    <property type="entry name" value="Chitin-bd_dom_sf"/>
</dbReference>
<feature type="chain" id="PRO_5035177825" evidence="1">
    <location>
        <begin position="24"/>
        <end position="52"/>
    </location>
</feature>
<feature type="domain" description="Chitin-binding type-2" evidence="2">
    <location>
        <begin position="19"/>
        <end position="50"/>
    </location>
</feature>
<keyword evidence="4" id="KW-1185">Reference proteome</keyword>
<protein>
    <submittedName>
        <fullName evidence="3">Adenylosuccinate lyase</fullName>
    </submittedName>
</protein>
<name>A0A8J7LV82_9RHOB</name>
<dbReference type="AlphaFoldDB" id="A0A8J7LV82"/>
<dbReference type="InterPro" id="IPR002557">
    <property type="entry name" value="Chitin-bd_dom"/>
</dbReference>
<dbReference type="GO" id="GO:0016829">
    <property type="term" value="F:lyase activity"/>
    <property type="evidence" value="ECO:0007669"/>
    <property type="project" value="UniProtKB-KW"/>
</dbReference>
<dbReference type="SUPFAM" id="SSF57625">
    <property type="entry name" value="Invertebrate chitin-binding proteins"/>
    <property type="match status" value="1"/>
</dbReference>
<keyword evidence="1" id="KW-0732">Signal</keyword>
<feature type="signal peptide" evidence="1">
    <location>
        <begin position="1"/>
        <end position="23"/>
    </location>
</feature>
<gene>
    <name evidence="3" type="ORF">JF290_04080</name>
</gene>
<organism evidence="3 4">
    <name type="scientific">Sedimentitalea arenosa</name>
    <dbReference type="NCBI Taxonomy" id="2798803"/>
    <lineage>
        <taxon>Bacteria</taxon>
        <taxon>Pseudomonadati</taxon>
        <taxon>Pseudomonadota</taxon>
        <taxon>Alphaproteobacteria</taxon>
        <taxon>Rhodobacterales</taxon>
        <taxon>Paracoccaceae</taxon>
        <taxon>Sedimentitalea</taxon>
    </lineage>
</organism>
<dbReference type="EMBL" id="JAELVR010000002">
    <property type="protein sequence ID" value="MBJ6370695.1"/>
    <property type="molecule type" value="Genomic_DNA"/>
</dbReference>
<dbReference type="GO" id="GO:0005576">
    <property type="term" value="C:extracellular region"/>
    <property type="evidence" value="ECO:0007669"/>
    <property type="project" value="InterPro"/>
</dbReference>
<dbReference type="Pfam" id="PF01607">
    <property type="entry name" value="CBM_14"/>
    <property type="match status" value="1"/>
</dbReference>
<keyword evidence="3" id="KW-0456">Lyase</keyword>
<reference evidence="3" key="1">
    <citation type="submission" date="2020-12" db="EMBL/GenBank/DDBJ databases">
        <title>Sedimentitalea sp. nov., isolated from sand in Incheon.</title>
        <authorList>
            <person name="Kim W."/>
        </authorList>
    </citation>
    <scope>NUCLEOTIDE SEQUENCE</scope>
    <source>
        <strain evidence="3">CAU 1593</strain>
    </source>
</reference>
<dbReference type="RefSeq" id="WP_199023469.1">
    <property type="nucleotide sequence ID" value="NZ_JAELVR010000002.1"/>
</dbReference>
<evidence type="ECO:0000259" key="2">
    <source>
        <dbReference type="Pfam" id="PF01607"/>
    </source>
</evidence>
<accession>A0A8J7LV82</accession>
<evidence type="ECO:0000313" key="4">
    <source>
        <dbReference type="Proteomes" id="UP000619079"/>
    </source>
</evidence>
<comment type="caution">
    <text evidence="3">The sequence shown here is derived from an EMBL/GenBank/DDBJ whole genome shotgun (WGS) entry which is preliminary data.</text>
</comment>
<dbReference type="GO" id="GO:0008061">
    <property type="term" value="F:chitin binding"/>
    <property type="evidence" value="ECO:0007669"/>
    <property type="project" value="InterPro"/>
</dbReference>
<evidence type="ECO:0000256" key="1">
    <source>
        <dbReference type="SAM" id="SignalP"/>
    </source>
</evidence>
<sequence>MTFKTLTCAAALALLPAMSFAYCAGKEHQAQSCAPGSVWDSVSESCVEQASS</sequence>
<dbReference type="Proteomes" id="UP000619079">
    <property type="component" value="Unassembled WGS sequence"/>
</dbReference>
<evidence type="ECO:0000313" key="3">
    <source>
        <dbReference type="EMBL" id="MBJ6370695.1"/>
    </source>
</evidence>
<proteinExistence type="predicted"/>